<dbReference type="AlphaFoldDB" id="A0A2N5T3P0"/>
<accession>A0A2N5T3P0</accession>
<name>A0A2N5T3P0_9BASI</name>
<dbReference type="EMBL" id="PGCI01000704">
    <property type="protein sequence ID" value="PLW20100.1"/>
    <property type="molecule type" value="Genomic_DNA"/>
</dbReference>
<dbReference type="Proteomes" id="UP000235392">
    <property type="component" value="Unassembled WGS sequence"/>
</dbReference>
<organism evidence="2 3">
    <name type="scientific">Puccinia coronata f. sp. avenae</name>
    <dbReference type="NCBI Taxonomy" id="200324"/>
    <lineage>
        <taxon>Eukaryota</taxon>
        <taxon>Fungi</taxon>
        <taxon>Dikarya</taxon>
        <taxon>Basidiomycota</taxon>
        <taxon>Pucciniomycotina</taxon>
        <taxon>Pucciniomycetes</taxon>
        <taxon>Pucciniales</taxon>
        <taxon>Pucciniaceae</taxon>
        <taxon>Puccinia</taxon>
    </lineage>
</organism>
<feature type="chain" id="PRO_5014989081" evidence="1">
    <location>
        <begin position="22"/>
        <end position="103"/>
    </location>
</feature>
<proteinExistence type="predicted"/>
<evidence type="ECO:0000313" key="3">
    <source>
        <dbReference type="Proteomes" id="UP000235392"/>
    </source>
</evidence>
<reference evidence="2 3" key="1">
    <citation type="submission" date="2017-11" db="EMBL/GenBank/DDBJ databases">
        <title>De novo assembly and phasing of dikaryotic genomes from two isolates of Puccinia coronata f. sp. avenae, the causal agent of oat crown rust.</title>
        <authorList>
            <person name="Miller M.E."/>
            <person name="Zhang Y."/>
            <person name="Omidvar V."/>
            <person name="Sperschneider J."/>
            <person name="Schwessinger B."/>
            <person name="Raley C."/>
            <person name="Palmer J.M."/>
            <person name="Garnica D."/>
            <person name="Upadhyaya N."/>
            <person name="Rathjen J."/>
            <person name="Taylor J.M."/>
            <person name="Park R.F."/>
            <person name="Dodds P.N."/>
            <person name="Hirsch C.D."/>
            <person name="Kianian S.F."/>
            <person name="Figueroa M."/>
        </authorList>
    </citation>
    <scope>NUCLEOTIDE SEQUENCE [LARGE SCALE GENOMIC DNA]</scope>
    <source>
        <strain evidence="2">12SD80</strain>
    </source>
</reference>
<protein>
    <submittedName>
        <fullName evidence="2">Uncharacterized protein</fullName>
    </submittedName>
</protein>
<sequence>MKLTVAATITILFSVLAQSQAELKFNQEIIDIKDHEWKSEDLPPQLSDEIKSGLWSEDIDYHPGNSLEIEVWLHKEVLPTETHRLPDSFYKISHKKNPQLPKS</sequence>
<keyword evidence="1" id="KW-0732">Signal</keyword>
<evidence type="ECO:0000256" key="1">
    <source>
        <dbReference type="SAM" id="SignalP"/>
    </source>
</evidence>
<comment type="caution">
    <text evidence="2">The sequence shown here is derived from an EMBL/GenBank/DDBJ whole genome shotgun (WGS) entry which is preliminary data.</text>
</comment>
<evidence type="ECO:0000313" key="2">
    <source>
        <dbReference type="EMBL" id="PLW20100.1"/>
    </source>
</evidence>
<feature type="signal peptide" evidence="1">
    <location>
        <begin position="1"/>
        <end position="21"/>
    </location>
</feature>
<gene>
    <name evidence="2" type="ORF">PCASD_16633</name>
</gene>